<organism evidence="1 2">
    <name type="scientific">Parapedobacter koreensis</name>
    <dbReference type="NCBI Taxonomy" id="332977"/>
    <lineage>
        <taxon>Bacteria</taxon>
        <taxon>Pseudomonadati</taxon>
        <taxon>Bacteroidota</taxon>
        <taxon>Sphingobacteriia</taxon>
        <taxon>Sphingobacteriales</taxon>
        <taxon>Sphingobacteriaceae</taxon>
        <taxon>Parapedobacter</taxon>
    </lineage>
</organism>
<dbReference type="AlphaFoldDB" id="A0A1H7R3Q0"/>
<evidence type="ECO:0000313" key="1">
    <source>
        <dbReference type="EMBL" id="SEL54769.1"/>
    </source>
</evidence>
<protein>
    <submittedName>
        <fullName evidence="1">Uncharacterized protein</fullName>
    </submittedName>
</protein>
<dbReference type="EMBL" id="FNZR01000006">
    <property type="protein sequence ID" value="SEL54769.1"/>
    <property type="molecule type" value="Genomic_DNA"/>
</dbReference>
<reference evidence="2" key="1">
    <citation type="submission" date="2016-10" db="EMBL/GenBank/DDBJ databases">
        <authorList>
            <person name="Varghese N."/>
            <person name="Submissions S."/>
        </authorList>
    </citation>
    <scope>NUCLEOTIDE SEQUENCE [LARGE SCALE GENOMIC DNA]</scope>
    <source>
        <strain evidence="2">Jip14</strain>
    </source>
</reference>
<dbReference type="Proteomes" id="UP000198916">
    <property type="component" value="Unassembled WGS sequence"/>
</dbReference>
<proteinExistence type="predicted"/>
<gene>
    <name evidence="1" type="ORF">SAMN05421740_106256</name>
</gene>
<name>A0A1H7R3Q0_9SPHI</name>
<evidence type="ECO:0000313" key="2">
    <source>
        <dbReference type="Proteomes" id="UP000198916"/>
    </source>
</evidence>
<keyword evidence="2" id="KW-1185">Reference proteome</keyword>
<sequence>MKRIFLRVLLCLQLLKLSLVKIPLFFLVFLLRIQSKLSFVWLSRGFY</sequence>
<dbReference type="STRING" id="332977.SAMN05421740_106256"/>
<accession>A0A1H7R3Q0</accession>